<dbReference type="GO" id="GO:0009254">
    <property type="term" value="P:peptidoglycan turnover"/>
    <property type="evidence" value="ECO:0007669"/>
    <property type="project" value="TreeGrafter"/>
</dbReference>
<dbReference type="InterPro" id="IPR040190">
    <property type="entry name" value="MURQ/GCKR"/>
</dbReference>
<evidence type="ECO:0000256" key="2">
    <source>
        <dbReference type="ARBA" id="ARBA00023277"/>
    </source>
</evidence>
<reference evidence="5 6" key="1">
    <citation type="submission" date="2019-07" db="EMBL/GenBank/DDBJ databases">
        <title>Microlunatus dokdonensis sp. nov. isolated from the rhizospheric soil of the wild plant Elymus tsukushiensis.</title>
        <authorList>
            <person name="Ghim S.-Y."/>
            <person name="Hwang Y.-J."/>
            <person name="Son J.-S."/>
            <person name="Shin J.-H."/>
        </authorList>
    </citation>
    <scope>NUCLEOTIDE SEQUENCE [LARGE SCALE GENOMIC DNA]</scope>
    <source>
        <strain evidence="5 6">KUDC0627</strain>
    </source>
</reference>
<dbReference type="SUPFAM" id="SSF53697">
    <property type="entry name" value="SIS domain"/>
    <property type="match status" value="1"/>
</dbReference>
<dbReference type="EC" id="4.2.1.126" evidence="3"/>
<dbReference type="GO" id="GO:0016803">
    <property type="term" value="F:ether hydrolase activity"/>
    <property type="evidence" value="ECO:0007669"/>
    <property type="project" value="TreeGrafter"/>
</dbReference>
<gene>
    <name evidence="3 5" type="primary">murQ</name>
    <name evidence="5" type="ORF">FOE78_16965</name>
</gene>
<comment type="pathway">
    <text evidence="3">Amino-sugar metabolism; N-acetylmuramate degradation.</text>
</comment>
<dbReference type="Gene3D" id="3.40.50.10490">
    <property type="entry name" value="Glucose-6-phosphate isomerase like protein, domain 1"/>
    <property type="match status" value="1"/>
</dbReference>
<dbReference type="OrthoDB" id="9813395at2"/>
<dbReference type="RefSeq" id="WP_143987347.1">
    <property type="nucleotide sequence ID" value="NZ_CP041692.1"/>
</dbReference>
<feature type="active site" description="Proton donor" evidence="3">
    <location>
        <position position="81"/>
    </location>
</feature>
<dbReference type="FunFam" id="3.40.50.10490:FF:000014">
    <property type="entry name" value="N-acetylmuramic acid 6-phosphate etherase"/>
    <property type="match status" value="1"/>
</dbReference>
<comment type="subunit">
    <text evidence="3">Homodimer.</text>
</comment>
<comment type="similarity">
    <text evidence="3">Belongs to the GCKR-like family. MurNAc-6-P etherase subfamily.</text>
</comment>
<organism evidence="5 6">
    <name type="scientific">Microlunatus elymi</name>
    <dbReference type="NCBI Taxonomy" id="2596828"/>
    <lineage>
        <taxon>Bacteria</taxon>
        <taxon>Bacillati</taxon>
        <taxon>Actinomycetota</taxon>
        <taxon>Actinomycetes</taxon>
        <taxon>Propionibacteriales</taxon>
        <taxon>Propionibacteriaceae</taxon>
        <taxon>Microlunatus</taxon>
    </lineage>
</organism>
<evidence type="ECO:0000313" key="6">
    <source>
        <dbReference type="Proteomes" id="UP000319263"/>
    </source>
</evidence>
<evidence type="ECO:0000256" key="1">
    <source>
        <dbReference type="ARBA" id="ARBA00023239"/>
    </source>
</evidence>
<feature type="active site" evidence="3">
    <location>
        <position position="112"/>
    </location>
</feature>
<keyword evidence="1 3" id="KW-0456">Lyase</keyword>
<feature type="domain" description="SIS" evidence="4">
    <location>
        <begin position="53"/>
        <end position="216"/>
    </location>
</feature>
<dbReference type="PANTHER" id="PTHR10088:SF4">
    <property type="entry name" value="GLUCOKINASE REGULATORY PROTEIN"/>
    <property type="match status" value="1"/>
</dbReference>
<dbReference type="Pfam" id="PF22645">
    <property type="entry name" value="GKRP_SIS_N"/>
    <property type="match status" value="1"/>
</dbReference>
<dbReference type="InterPro" id="IPR005488">
    <property type="entry name" value="Etherase_MurQ"/>
</dbReference>
<dbReference type="PROSITE" id="PS51464">
    <property type="entry name" value="SIS"/>
    <property type="match status" value="1"/>
</dbReference>
<comment type="miscellaneous">
    <text evidence="3">A lyase-type mechanism (elimination/hydration) is suggested for the cleavage of the lactyl ether bond of MurNAc 6-phosphate, with the formation of an alpha,beta-unsaturated aldehyde intermediate with (E)-stereochemistry, followed by the syn addition of water to give product.</text>
</comment>
<dbReference type="KEGG" id="mik:FOE78_16965"/>
<dbReference type="InterPro" id="IPR046348">
    <property type="entry name" value="SIS_dom_sf"/>
</dbReference>
<dbReference type="HAMAP" id="MF_00068">
    <property type="entry name" value="MurQ"/>
    <property type="match status" value="1"/>
</dbReference>
<evidence type="ECO:0000313" key="5">
    <source>
        <dbReference type="EMBL" id="QDP97388.1"/>
    </source>
</evidence>
<dbReference type="GO" id="GO:0097173">
    <property type="term" value="P:N-acetylmuramic acid catabolic process"/>
    <property type="evidence" value="ECO:0007669"/>
    <property type="project" value="UniProtKB-UniPathway"/>
</dbReference>
<dbReference type="NCBIfam" id="TIGR00274">
    <property type="entry name" value="N-acetylmuramic acid 6-phosphate etherase"/>
    <property type="match status" value="1"/>
</dbReference>
<dbReference type="NCBIfam" id="NF003915">
    <property type="entry name" value="PRK05441.1"/>
    <property type="match status" value="1"/>
</dbReference>
<keyword evidence="2 3" id="KW-0119">Carbohydrate metabolism</keyword>
<dbReference type="AlphaFoldDB" id="A0A516Q1W0"/>
<dbReference type="PANTHER" id="PTHR10088">
    <property type="entry name" value="GLUCOKINASE REGULATORY PROTEIN"/>
    <property type="match status" value="1"/>
</dbReference>
<sequence length="305" mass="31740">MEAIGTERVNPASAALDEMTPTQIVATMNEADFAVPEAIRRAQPQIASAIAAAEPLFNSGGRLIYVGAGTSGRLGVLDAAECPPTFQTDPERVVGMIAGGRTALVDAVEGAEDDTVAGARDIDAREVGPADVVVGLAASGRTPYVIGALDRSRALGALTVSLSCNPGAELSRHAAYAIEVDTGPEVLTGSTRLKAGSAQKQVLNMISTALMVRSGRTYGNLMVDVQATNAKLRMRATRLVSLIAETDEATARRALESCDYEVKTAVVMLRRSETADVARERLAAAAGRLAVAIDLPSSQHPALTD</sequence>
<proteinExistence type="inferred from homology"/>
<evidence type="ECO:0000256" key="3">
    <source>
        <dbReference type="HAMAP-Rule" id="MF_00068"/>
    </source>
</evidence>
<dbReference type="UniPathway" id="UPA00342"/>
<comment type="function">
    <text evidence="3">Specifically catalyzes the cleavage of the D-lactyl ether substituent of MurNAc 6-phosphate, producing GlcNAc 6-phosphate and D-lactate.</text>
</comment>
<dbReference type="PROSITE" id="PS01272">
    <property type="entry name" value="GCKR"/>
    <property type="match status" value="1"/>
</dbReference>
<name>A0A516Q1W0_9ACTN</name>
<dbReference type="Gene3D" id="1.10.8.1080">
    <property type="match status" value="1"/>
</dbReference>
<dbReference type="GO" id="GO:0097367">
    <property type="term" value="F:carbohydrate derivative binding"/>
    <property type="evidence" value="ECO:0007669"/>
    <property type="project" value="InterPro"/>
</dbReference>
<keyword evidence="6" id="KW-1185">Reference proteome</keyword>
<dbReference type="GO" id="GO:0046348">
    <property type="term" value="P:amino sugar catabolic process"/>
    <property type="evidence" value="ECO:0007669"/>
    <property type="project" value="InterPro"/>
</dbReference>
<dbReference type="CDD" id="cd05007">
    <property type="entry name" value="SIS_Etherase"/>
    <property type="match status" value="1"/>
</dbReference>
<dbReference type="Proteomes" id="UP000319263">
    <property type="component" value="Chromosome"/>
</dbReference>
<dbReference type="InterPro" id="IPR001347">
    <property type="entry name" value="SIS_dom"/>
</dbReference>
<protein>
    <recommendedName>
        <fullName evidence="3">N-acetylmuramic acid 6-phosphate etherase</fullName>
        <shortName evidence="3">MurNAc-6-P etherase</shortName>
        <ecNumber evidence="3">4.2.1.126</ecNumber>
    </recommendedName>
    <alternativeName>
        <fullName evidence="3">N-acetylmuramic acid 6-phosphate hydrolase</fullName>
    </alternativeName>
    <alternativeName>
        <fullName evidence="3">N-acetylmuramic acid 6-phosphate lyase</fullName>
    </alternativeName>
</protein>
<evidence type="ECO:0000259" key="4">
    <source>
        <dbReference type="PROSITE" id="PS51464"/>
    </source>
</evidence>
<dbReference type="EMBL" id="CP041692">
    <property type="protein sequence ID" value="QDP97388.1"/>
    <property type="molecule type" value="Genomic_DNA"/>
</dbReference>
<accession>A0A516Q1W0</accession>
<dbReference type="InterPro" id="IPR005486">
    <property type="entry name" value="Glucokinase_regulatory_CS"/>
</dbReference>
<dbReference type="GO" id="GO:0016835">
    <property type="term" value="F:carbon-oxygen lyase activity"/>
    <property type="evidence" value="ECO:0007669"/>
    <property type="project" value="UniProtKB-UniRule"/>
</dbReference>
<comment type="catalytic activity">
    <reaction evidence="3">
        <text>N-acetyl-D-muramate 6-phosphate + H2O = N-acetyl-D-glucosamine 6-phosphate + (R)-lactate</text>
        <dbReference type="Rhea" id="RHEA:26410"/>
        <dbReference type="ChEBI" id="CHEBI:15377"/>
        <dbReference type="ChEBI" id="CHEBI:16004"/>
        <dbReference type="ChEBI" id="CHEBI:57513"/>
        <dbReference type="ChEBI" id="CHEBI:58722"/>
        <dbReference type="EC" id="4.2.1.126"/>
    </reaction>
</comment>
<dbReference type="NCBIfam" id="NF009222">
    <property type="entry name" value="PRK12570.1"/>
    <property type="match status" value="1"/>
</dbReference>